<dbReference type="NCBIfam" id="TIGR02547">
    <property type="entry name" value="casA_cse1"/>
    <property type="match status" value="1"/>
</dbReference>
<sequence length="510" mass="56179">MTKRVSLLDEPWLPVRMLSGEVRELGLLALFEQASQIVALAETAPPSLMAQYRLLLAITHRALSAQTPEWGQRDLRNWFTQGLPTEAMTTYLEKWRDRFWLFHPEHPFVQVADLATAAETGEKFKPWTQIDLASVSGNAPVVFNHSVDTAPGAISPLHAIRTLLGFLQCTPGGLVKVFRDADKAGPLANTAATLPLGESLAQTLILSLHPASPDHEDLPSWERPALTVANLKSSPLLATGPNDRFTRQTRAVLFQREEDGAIRWLRFAAGQGLEEDPHAPDPMANFREGSTGSVRLTFSEGRALWRDLPALLPDGGDKKSAPAAILDSATRLNKSLGKKHLRLLVAGLASDQAKLLRWRVEHLALPLALLEQPEITRTARDMLEMAETLFASLKRAAVQLIADTLPDSQQKDTRSRARALFDAGPAAPLFFARAERALMTTLAQLEQDPDVAERQWQQVLKEAALAAWETLLASQGGGARLWRANAKAQPRLWSAIREQLTALNETGELQ</sequence>
<reference evidence="1" key="1">
    <citation type="journal article" date="2019" name="J Environ">
        <title>Genetic characterization and potential molecular dissemination mechanism of tet (31) gene in Aeromonas caviae from an oxytetracycline wastewater treatment system.</title>
        <authorList>
            <person name="Shi Y."/>
            <person name="Tian Z."/>
            <person name="Leclercq S.O."/>
            <person name="Zhang H."/>
            <person name="Yang M."/>
            <person name="Zhang Y."/>
        </authorList>
    </citation>
    <scope>NUCLEOTIDE SEQUENCE</scope>
    <source>
        <strain evidence="1">T25-39</strain>
    </source>
</reference>
<dbReference type="CDD" id="cd09729">
    <property type="entry name" value="Cse1_I-E"/>
    <property type="match status" value="1"/>
</dbReference>
<dbReference type="Gene3D" id="1.10.132.100">
    <property type="match status" value="1"/>
</dbReference>
<gene>
    <name evidence="1" type="primary">casA</name>
    <name evidence="1" type="ORF">C1C91_09180</name>
</gene>
<proteinExistence type="predicted"/>
<evidence type="ECO:0000313" key="1">
    <source>
        <dbReference type="EMBL" id="AXB07329.1"/>
    </source>
</evidence>
<dbReference type="EMBL" id="CP025706">
    <property type="protein sequence ID" value="AXB07329.1"/>
    <property type="molecule type" value="Genomic_DNA"/>
</dbReference>
<evidence type="ECO:0000313" key="2">
    <source>
        <dbReference type="Proteomes" id="UP000266778"/>
    </source>
</evidence>
<dbReference type="InterPro" id="IPR013381">
    <property type="entry name" value="CRISPR-assoc_prot_Cse1"/>
</dbReference>
<name>A0A3S7PD85_AERCA</name>
<dbReference type="AlphaFoldDB" id="A0A3S7PD85"/>
<organism evidence="1 2">
    <name type="scientific">Aeromonas caviae</name>
    <name type="common">Aeromonas punctata</name>
    <dbReference type="NCBI Taxonomy" id="648"/>
    <lineage>
        <taxon>Bacteria</taxon>
        <taxon>Pseudomonadati</taxon>
        <taxon>Pseudomonadota</taxon>
        <taxon>Gammaproteobacteria</taxon>
        <taxon>Aeromonadales</taxon>
        <taxon>Aeromonadaceae</taxon>
        <taxon>Aeromonas</taxon>
    </lineage>
</organism>
<dbReference type="Proteomes" id="UP000266778">
    <property type="component" value="Chromosome"/>
</dbReference>
<dbReference type="Pfam" id="PF09481">
    <property type="entry name" value="CRISPR_Cse1"/>
    <property type="match status" value="1"/>
</dbReference>
<protein>
    <submittedName>
        <fullName evidence="1">Type I-E CRISPR-associated protein Cse1/CasA</fullName>
    </submittedName>
</protein>
<accession>A0A3S7PD85</accession>